<dbReference type="GO" id="GO:0046872">
    <property type="term" value="F:metal ion binding"/>
    <property type="evidence" value="ECO:0007669"/>
    <property type="project" value="UniProtKB-KW"/>
</dbReference>
<keyword evidence="6" id="KW-0479">Metal-binding</keyword>
<dbReference type="Gene3D" id="3.30.70.1230">
    <property type="entry name" value="Nucleotide cyclase"/>
    <property type="match status" value="1"/>
</dbReference>
<dbReference type="GO" id="GO:0035556">
    <property type="term" value="P:intracellular signal transduction"/>
    <property type="evidence" value="ECO:0007669"/>
    <property type="project" value="InterPro"/>
</dbReference>
<dbReference type="PANTHER" id="PTHR11920">
    <property type="entry name" value="GUANYLYL CYCLASE"/>
    <property type="match status" value="1"/>
</dbReference>
<sequence length="568" mass="63351">MTLRKKTLLAIGLTLAGLFGVVHLTSSTILLNGFTALEQKEARRNVKRVLDAFSNSKQELQALNFQWGVWDETYRFIEDGNLDYIERNLGEFNLASLRANAILFINPEGELVFGQGFDLVRQELMPIPAEVSQEIAATSSQVLNPQKSWAGIVTINNRPMTIATGPILNSQGNLPSRGTLAIARFLDREEIQRLAKLTHLDVRAYGLMDPTTPVELQPTIAHLSQISDASDPPILIEPLSREWMAGYSLLPDIYGKPAVLLELNIPRDIYYQGQLSGRYMMASLAIVGLVFGFCTLLLLEKMVLARLSYLSKDVKKIDNRRDLTLRVLVSGKDELSSLAQTINAMLETLESSAKALEIEREKAESLLLNILPEVIADRLKGHEENIADNFAEVTVLFADIVGFTQLSAQIEAAELVQLLNNIFSRFDRALERYQLEKIKTIGDCYMVVAGMPVPCDNSAVAIAEMALEMQEEIARFNTEFHQSLKMRMGIHTGPVVAGVIGIKKFIYDLWGDTVNTASRMESHGIPGQIQVSRATYDCLKDQYRFEERGAIEIKGKGAMQVYLLKGRL</sequence>
<keyword evidence="8" id="KW-0067">ATP-binding</keyword>
<comment type="subunit">
    <text evidence="16">Homodimer. Can also exist as monomer.</text>
</comment>
<dbReference type="GO" id="GO:0006171">
    <property type="term" value="P:cAMP biosynthetic process"/>
    <property type="evidence" value="ECO:0007669"/>
    <property type="project" value="UniProtKB-KW"/>
</dbReference>
<evidence type="ECO:0000256" key="1">
    <source>
        <dbReference type="ARBA" id="ARBA00001593"/>
    </source>
</evidence>
<dbReference type="HOGENOM" id="CLU_466039_0_0_3"/>
<dbReference type="SMART" id="SM00304">
    <property type="entry name" value="HAMP"/>
    <property type="match status" value="1"/>
</dbReference>
<evidence type="ECO:0000256" key="8">
    <source>
        <dbReference type="ARBA" id="ARBA00022840"/>
    </source>
</evidence>
<comment type="subcellular location">
    <subcellularLocation>
        <location evidence="2">Membrane</location>
    </subcellularLocation>
</comment>
<dbReference type="Gene3D" id="6.10.340.10">
    <property type="match status" value="1"/>
</dbReference>
<organism evidence="22 23">
    <name type="scientific">Oscillatoria acuminata PCC 6304</name>
    <dbReference type="NCBI Taxonomy" id="56110"/>
    <lineage>
        <taxon>Bacteria</taxon>
        <taxon>Bacillati</taxon>
        <taxon>Cyanobacteriota</taxon>
        <taxon>Cyanophyceae</taxon>
        <taxon>Oscillatoriophycideae</taxon>
        <taxon>Oscillatoriales</taxon>
        <taxon>Oscillatoriaceae</taxon>
        <taxon>Oscillatoria</taxon>
    </lineage>
</organism>
<evidence type="ECO:0000256" key="7">
    <source>
        <dbReference type="ARBA" id="ARBA00022741"/>
    </source>
</evidence>
<name>K9TJL0_9CYAN</name>
<dbReference type="AlphaFoldDB" id="K9TJL0"/>
<proteinExistence type="inferred from homology"/>
<dbReference type="EC" id="4.6.1.1" evidence="3"/>
<keyword evidence="7" id="KW-0547">Nucleotide-binding</keyword>
<dbReference type="CDD" id="cd06225">
    <property type="entry name" value="HAMP"/>
    <property type="match status" value="1"/>
</dbReference>
<evidence type="ECO:0000256" key="16">
    <source>
        <dbReference type="ARBA" id="ARBA00064436"/>
    </source>
</evidence>
<evidence type="ECO:0000256" key="4">
    <source>
        <dbReference type="ARBA" id="ARBA00021420"/>
    </source>
</evidence>
<evidence type="ECO:0000256" key="5">
    <source>
        <dbReference type="ARBA" id="ARBA00022692"/>
    </source>
</evidence>
<evidence type="ECO:0000256" key="13">
    <source>
        <dbReference type="ARBA" id="ARBA00023239"/>
    </source>
</evidence>
<keyword evidence="13 17" id="KW-0456">Lyase</keyword>
<keyword evidence="11" id="KW-0115">cAMP biosynthesis</keyword>
<dbReference type="InterPro" id="IPR003660">
    <property type="entry name" value="HAMP_dom"/>
</dbReference>
<dbReference type="GO" id="GO:0004016">
    <property type="term" value="F:adenylate cyclase activity"/>
    <property type="evidence" value="ECO:0007669"/>
    <property type="project" value="UniProtKB-EC"/>
</dbReference>
<keyword evidence="12 19" id="KW-0472">Membrane</keyword>
<dbReference type="InterPro" id="IPR007892">
    <property type="entry name" value="CHASE4"/>
</dbReference>
<accession>K9TJL0</accession>
<evidence type="ECO:0000256" key="9">
    <source>
        <dbReference type="ARBA" id="ARBA00022842"/>
    </source>
</evidence>
<feature type="domain" description="HAMP" evidence="21">
    <location>
        <begin position="301"/>
        <end position="354"/>
    </location>
</feature>
<dbReference type="Pfam" id="PF00672">
    <property type="entry name" value="HAMP"/>
    <property type="match status" value="1"/>
</dbReference>
<evidence type="ECO:0000256" key="12">
    <source>
        <dbReference type="ARBA" id="ARBA00023136"/>
    </source>
</evidence>
<comment type="similarity">
    <text evidence="17">Belongs to the adenylyl cyclase class-4/guanylyl cyclase family.</text>
</comment>
<evidence type="ECO:0000256" key="14">
    <source>
        <dbReference type="ARBA" id="ARBA00032597"/>
    </source>
</evidence>
<dbReference type="CDD" id="cd07302">
    <property type="entry name" value="CHD"/>
    <property type="match status" value="1"/>
</dbReference>
<evidence type="ECO:0000256" key="17">
    <source>
        <dbReference type="RuleBase" id="RU000405"/>
    </source>
</evidence>
<evidence type="ECO:0000313" key="23">
    <source>
        <dbReference type="Proteomes" id="UP000010367"/>
    </source>
</evidence>
<comment type="catalytic activity">
    <reaction evidence="1">
        <text>ATP = 3',5'-cyclic AMP + diphosphate</text>
        <dbReference type="Rhea" id="RHEA:15389"/>
        <dbReference type="ChEBI" id="CHEBI:30616"/>
        <dbReference type="ChEBI" id="CHEBI:33019"/>
        <dbReference type="ChEBI" id="CHEBI:58165"/>
        <dbReference type="EC" id="4.6.1.1"/>
    </reaction>
</comment>
<evidence type="ECO:0000256" key="19">
    <source>
        <dbReference type="SAM" id="Phobius"/>
    </source>
</evidence>
<gene>
    <name evidence="22" type="ORF">Oscil6304_2592</name>
</gene>
<dbReference type="Pfam" id="PF00211">
    <property type="entry name" value="Guanylate_cyc"/>
    <property type="match status" value="1"/>
</dbReference>
<dbReference type="InterPro" id="IPR001054">
    <property type="entry name" value="A/G_cyclase"/>
</dbReference>
<evidence type="ECO:0000256" key="2">
    <source>
        <dbReference type="ARBA" id="ARBA00004370"/>
    </source>
</evidence>
<dbReference type="SMART" id="SM00044">
    <property type="entry name" value="CYCc"/>
    <property type="match status" value="1"/>
</dbReference>
<evidence type="ECO:0000313" key="22">
    <source>
        <dbReference type="EMBL" id="AFY82209.1"/>
    </source>
</evidence>
<dbReference type="SUPFAM" id="SSF55073">
    <property type="entry name" value="Nucleotide cyclase"/>
    <property type="match status" value="1"/>
</dbReference>
<evidence type="ECO:0000256" key="11">
    <source>
        <dbReference type="ARBA" id="ARBA00022998"/>
    </source>
</evidence>
<evidence type="ECO:0000256" key="15">
    <source>
        <dbReference type="ARBA" id="ARBA00032637"/>
    </source>
</evidence>
<evidence type="ECO:0000259" key="20">
    <source>
        <dbReference type="PROSITE" id="PS50125"/>
    </source>
</evidence>
<feature type="domain" description="Guanylate cyclase" evidence="20">
    <location>
        <begin position="394"/>
        <end position="521"/>
    </location>
</feature>
<feature type="transmembrane region" description="Helical" evidence="19">
    <location>
        <begin position="279"/>
        <end position="299"/>
    </location>
</feature>
<dbReference type="STRING" id="56110.Oscil6304_2592"/>
<dbReference type="PROSITE" id="PS50885">
    <property type="entry name" value="HAMP"/>
    <property type="match status" value="1"/>
</dbReference>
<evidence type="ECO:0000256" key="3">
    <source>
        <dbReference type="ARBA" id="ARBA00012201"/>
    </source>
</evidence>
<dbReference type="OrthoDB" id="456159at2"/>
<dbReference type="GO" id="GO:0005886">
    <property type="term" value="C:plasma membrane"/>
    <property type="evidence" value="ECO:0007669"/>
    <property type="project" value="UniProtKB-ARBA"/>
</dbReference>
<dbReference type="FunFam" id="3.30.70.1230:FF:000033">
    <property type="entry name" value="Adenylate cyclase"/>
    <property type="match status" value="1"/>
</dbReference>
<dbReference type="PROSITE" id="PS00452">
    <property type="entry name" value="GUANYLATE_CYCLASE_1"/>
    <property type="match status" value="1"/>
</dbReference>
<dbReference type="InterPro" id="IPR018297">
    <property type="entry name" value="A/G_cyclase_CS"/>
</dbReference>
<dbReference type="InterPro" id="IPR029787">
    <property type="entry name" value="Nucleotide_cyclase"/>
</dbReference>
<keyword evidence="10 19" id="KW-1133">Transmembrane helix</keyword>
<dbReference type="PATRIC" id="fig|56110.3.peg.3092"/>
<dbReference type="Pfam" id="PF05228">
    <property type="entry name" value="CHASE4"/>
    <property type="match status" value="1"/>
</dbReference>
<keyword evidence="18" id="KW-0175">Coiled coil</keyword>
<dbReference type="PANTHER" id="PTHR11920:SF335">
    <property type="entry name" value="GUANYLATE CYCLASE"/>
    <property type="match status" value="1"/>
</dbReference>
<dbReference type="EMBL" id="CP003607">
    <property type="protein sequence ID" value="AFY82209.1"/>
    <property type="molecule type" value="Genomic_DNA"/>
</dbReference>
<dbReference type="InParanoid" id="K9TJL0"/>
<dbReference type="KEGG" id="oac:Oscil6304_2592"/>
<reference evidence="22 23" key="1">
    <citation type="submission" date="2012-06" db="EMBL/GenBank/DDBJ databases">
        <title>Finished chromosome of genome of Oscillatoria acuminata PCC 6304.</title>
        <authorList>
            <consortium name="US DOE Joint Genome Institute"/>
            <person name="Gugger M."/>
            <person name="Coursin T."/>
            <person name="Rippka R."/>
            <person name="Tandeau De Marsac N."/>
            <person name="Huntemann M."/>
            <person name="Wei C.-L."/>
            <person name="Han J."/>
            <person name="Detter J.C."/>
            <person name="Han C."/>
            <person name="Tapia R."/>
            <person name="Davenport K."/>
            <person name="Daligault H."/>
            <person name="Erkkila T."/>
            <person name="Gu W."/>
            <person name="Munk A.C.C."/>
            <person name="Teshima H."/>
            <person name="Xu Y."/>
            <person name="Chain P."/>
            <person name="Chen A."/>
            <person name="Krypides N."/>
            <person name="Mavromatis K."/>
            <person name="Markowitz V."/>
            <person name="Szeto E."/>
            <person name="Ivanova N."/>
            <person name="Mikhailova N."/>
            <person name="Ovchinnikova G."/>
            <person name="Pagani I."/>
            <person name="Pati A."/>
            <person name="Goodwin L."/>
            <person name="Peters L."/>
            <person name="Pitluck S."/>
            <person name="Woyke T."/>
            <person name="Kerfeld C."/>
        </authorList>
    </citation>
    <scope>NUCLEOTIDE SEQUENCE [LARGE SCALE GENOMIC DNA]</scope>
    <source>
        <strain evidence="22 23">PCC 6304</strain>
    </source>
</reference>
<protein>
    <recommendedName>
        <fullName evidence="4">Adenylate cyclase</fullName>
        <ecNumber evidence="3">4.6.1.1</ecNumber>
    </recommendedName>
    <alternativeName>
        <fullName evidence="14">ATP pyrophosphate-lyase</fullName>
    </alternativeName>
    <alternativeName>
        <fullName evidence="15">Adenylyl cyclase</fullName>
    </alternativeName>
</protein>
<keyword evidence="9" id="KW-0460">Magnesium</keyword>
<feature type="coiled-coil region" evidence="18">
    <location>
        <begin position="339"/>
        <end position="366"/>
    </location>
</feature>
<dbReference type="Proteomes" id="UP000010367">
    <property type="component" value="Chromosome"/>
</dbReference>
<dbReference type="eggNOG" id="COG2114">
    <property type="taxonomic scope" value="Bacteria"/>
</dbReference>
<evidence type="ECO:0000259" key="21">
    <source>
        <dbReference type="PROSITE" id="PS50885"/>
    </source>
</evidence>
<evidence type="ECO:0000256" key="10">
    <source>
        <dbReference type="ARBA" id="ARBA00022989"/>
    </source>
</evidence>
<dbReference type="PROSITE" id="PS50125">
    <property type="entry name" value="GUANYLATE_CYCLASE_2"/>
    <property type="match status" value="1"/>
</dbReference>
<dbReference type="RefSeq" id="WP_015148850.1">
    <property type="nucleotide sequence ID" value="NC_019693.1"/>
</dbReference>
<evidence type="ECO:0000256" key="18">
    <source>
        <dbReference type="SAM" id="Coils"/>
    </source>
</evidence>
<dbReference type="GO" id="GO:0005524">
    <property type="term" value="F:ATP binding"/>
    <property type="evidence" value="ECO:0007669"/>
    <property type="project" value="UniProtKB-KW"/>
</dbReference>
<evidence type="ECO:0000256" key="6">
    <source>
        <dbReference type="ARBA" id="ARBA00022723"/>
    </source>
</evidence>
<keyword evidence="5 19" id="KW-0812">Transmembrane</keyword>
<dbReference type="InterPro" id="IPR050401">
    <property type="entry name" value="Cyclic_nucleotide_synthase"/>
</dbReference>
<dbReference type="eggNOG" id="COG3322">
    <property type="taxonomic scope" value="Bacteria"/>
</dbReference>
<keyword evidence="23" id="KW-1185">Reference proteome</keyword>